<dbReference type="Pfam" id="PF14111">
    <property type="entry name" value="DUF4283"/>
    <property type="match status" value="1"/>
</dbReference>
<reference evidence="3" key="1">
    <citation type="submission" date="2022-07" db="EMBL/GenBank/DDBJ databases">
        <authorList>
            <person name="Macas J."/>
            <person name="Novak P."/>
            <person name="Neumann P."/>
        </authorList>
    </citation>
    <scope>NUCLEOTIDE SEQUENCE</scope>
</reference>
<evidence type="ECO:0000259" key="2">
    <source>
        <dbReference type="Pfam" id="PF14111"/>
    </source>
</evidence>
<dbReference type="EMBL" id="CAMAPF010000945">
    <property type="protein sequence ID" value="CAH9127233.1"/>
    <property type="molecule type" value="Genomic_DNA"/>
</dbReference>
<proteinExistence type="predicted"/>
<evidence type="ECO:0000313" key="3">
    <source>
        <dbReference type="EMBL" id="CAH9127233.1"/>
    </source>
</evidence>
<comment type="caution">
    <text evidence="3">The sequence shown here is derived from an EMBL/GenBank/DDBJ whole genome shotgun (WGS) entry which is preliminary data.</text>
</comment>
<sequence length="265" mass="30536">MESVQSQPAPPPSAEEQDHLNRSTKKIKHGISVGSGKRSFAETVAAHLGVQEQANSDWCMEVEDDLSDDEDFIPDDNDIPRVIISKERKKEIRQQWRKALIIKTMGKIPFPVLQSRLLRMWNPHGRLEFIDLGYGYYSIKMDLQRDYFHILMEGPWKIFDQYIIVNRWVPNFQPSLAKPEKMAVWVRLPGLPTEYFVEDIIKAILEKVGTPLKLDRTTMSVSRGRFARAAVEVDLLKPLVPYVWVGKRKQAVEYEGLHIICFGCG</sequence>
<dbReference type="AlphaFoldDB" id="A0AAV0EVI0"/>
<name>A0AAV0EVI0_9ASTE</name>
<dbReference type="InterPro" id="IPR040256">
    <property type="entry name" value="At4g02000-like"/>
</dbReference>
<evidence type="ECO:0000313" key="4">
    <source>
        <dbReference type="Proteomes" id="UP001152523"/>
    </source>
</evidence>
<evidence type="ECO:0000256" key="1">
    <source>
        <dbReference type="SAM" id="MobiDB-lite"/>
    </source>
</evidence>
<accession>A0AAV0EVI0</accession>
<dbReference type="PANTHER" id="PTHR31286">
    <property type="entry name" value="GLYCINE-RICH CELL WALL STRUCTURAL PROTEIN 1.8-LIKE"/>
    <property type="match status" value="1"/>
</dbReference>
<organism evidence="3 4">
    <name type="scientific">Cuscuta epithymum</name>
    <dbReference type="NCBI Taxonomy" id="186058"/>
    <lineage>
        <taxon>Eukaryota</taxon>
        <taxon>Viridiplantae</taxon>
        <taxon>Streptophyta</taxon>
        <taxon>Embryophyta</taxon>
        <taxon>Tracheophyta</taxon>
        <taxon>Spermatophyta</taxon>
        <taxon>Magnoliopsida</taxon>
        <taxon>eudicotyledons</taxon>
        <taxon>Gunneridae</taxon>
        <taxon>Pentapetalae</taxon>
        <taxon>asterids</taxon>
        <taxon>lamiids</taxon>
        <taxon>Solanales</taxon>
        <taxon>Convolvulaceae</taxon>
        <taxon>Cuscuteae</taxon>
        <taxon>Cuscuta</taxon>
        <taxon>Cuscuta subgen. Cuscuta</taxon>
    </lineage>
</organism>
<keyword evidence="4" id="KW-1185">Reference proteome</keyword>
<feature type="region of interest" description="Disordered" evidence="1">
    <location>
        <begin position="1"/>
        <end position="25"/>
    </location>
</feature>
<protein>
    <recommendedName>
        <fullName evidence="2">DUF4283 domain-containing protein</fullName>
    </recommendedName>
</protein>
<dbReference type="Proteomes" id="UP001152523">
    <property type="component" value="Unassembled WGS sequence"/>
</dbReference>
<feature type="domain" description="DUF4283" evidence="2">
    <location>
        <begin position="94"/>
        <end position="175"/>
    </location>
</feature>
<dbReference type="PANTHER" id="PTHR31286:SF99">
    <property type="entry name" value="DUF4283 DOMAIN-CONTAINING PROTEIN"/>
    <property type="match status" value="1"/>
</dbReference>
<dbReference type="InterPro" id="IPR025558">
    <property type="entry name" value="DUF4283"/>
</dbReference>
<gene>
    <name evidence="3" type="ORF">CEPIT_LOCUS28158</name>
</gene>